<proteinExistence type="predicted"/>
<dbReference type="AlphaFoldDB" id="A0A1Q6R2F9"/>
<evidence type="ECO:0000313" key="3">
    <source>
        <dbReference type="Proteomes" id="UP000186777"/>
    </source>
</evidence>
<protein>
    <recommendedName>
        <fullName evidence="1">DUF8052 domain-containing protein</fullName>
    </recommendedName>
</protein>
<evidence type="ECO:0000259" key="1">
    <source>
        <dbReference type="Pfam" id="PF26226"/>
    </source>
</evidence>
<feature type="domain" description="DUF8052" evidence="1">
    <location>
        <begin position="4"/>
        <end position="161"/>
    </location>
</feature>
<dbReference type="InterPro" id="IPR058365">
    <property type="entry name" value="DUF8052"/>
</dbReference>
<dbReference type="RefSeq" id="WP_303680372.1">
    <property type="nucleotide sequence ID" value="NZ_DAWEAL010000202.1"/>
</dbReference>
<dbReference type="STRING" id="626940.BHW43_09535"/>
<sequence length="165" mass="18807">MNGQEYLQQLEQRLAHYYDKKPLPQTPAFVLAAELNAADEGYFIVPNLKTYSVQHNEYLYAAHFDKKLTANMAAPYLQFTKDAMAALKTTTEHMSSIYALVLICEQGVEEKAIADLQKLRQHKDYCFTLKGWSDLALYLVDIPAQKLYCNKAGVKEKAIFEFAKA</sequence>
<accession>A0A1Q6R2F9</accession>
<evidence type="ECO:0000313" key="2">
    <source>
        <dbReference type="EMBL" id="OLA36543.1"/>
    </source>
</evidence>
<comment type="caution">
    <text evidence="2">The sequence shown here is derived from an EMBL/GenBank/DDBJ whole genome shotgun (WGS) entry which is preliminary data.</text>
</comment>
<dbReference type="Proteomes" id="UP000186777">
    <property type="component" value="Unassembled WGS sequence"/>
</dbReference>
<reference evidence="2 3" key="1">
    <citation type="journal article" date="2016" name="Nat. Biotechnol.">
        <title>Measurement of bacterial replication rates in microbial communities.</title>
        <authorList>
            <person name="Brown C.T."/>
            <person name="Olm M.R."/>
            <person name="Thomas B.C."/>
            <person name="Banfield J.F."/>
        </authorList>
    </citation>
    <scope>NUCLEOTIDE SEQUENCE [LARGE SCALE GENOMIC DNA]</scope>
    <source>
        <strain evidence="2">46_33</strain>
    </source>
</reference>
<dbReference type="EMBL" id="MNTG01000044">
    <property type="protein sequence ID" value="OLA36543.1"/>
    <property type="molecule type" value="Genomic_DNA"/>
</dbReference>
<gene>
    <name evidence="2" type="ORF">BHW43_09535</name>
</gene>
<organism evidence="2 3">
    <name type="scientific">Phascolarctobacterium succinatutens</name>
    <dbReference type="NCBI Taxonomy" id="626940"/>
    <lineage>
        <taxon>Bacteria</taxon>
        <taxon>Bacillati</taxon>
        <taxon>Bacillota</taxon>
        <taxon>Negativicutes</taxon>
        <taxon>Acidaminococcales</taxon>
        <taxon>Acidaminococcaceae</taxon>
        <taxon>Phascolarctobacterium</taxon>
    </lineage>
</organism>
<name>A0A1Q6R2F9_9FIRM</name>
<dbReference type="Pfam" id="PF26226">
    <property type="entry name" value="DUF8052"/>
    <property type="match status" value="1"/>
</dbReference>